<dbReference type="InterPro" id="IPR056362">
    <property type="entry name" value="AtuA-like_ferredoxin_dom"/>
</dbReference>
<dbReference type="VEuPathDB" id="FungiDB:ASPVEDRAFT_143737"/>
<keyword evidence="4" id="KW-1185">Reference proteome</keyword>
<gene>
    <name evidence="3" type="ORF">ASPVEDRAFT_143737</name>
</gene>
<feature type="domain" description="AtuA-like ferredoxin-fold" evidence="2">
    <location>
        <begin position="492"/>
        <end position="590"/>
    </location>
</feature>
<dbReference type="RefSeq" id="XP_040674031.1">
    <property type="nucleotide sequence ID" value="XM_040807940.1"/>
</dbReference>
<evidence type="ECO:0000259" key="2">
    <source>
        <dbReference type="Pfam" id="PF23544"/>
    </source>
</evidence>
<evidence type="ECO:0000259" key="1">
    <source>
        <dbReference type="Pfam" id="PF07287"/>
    </source>
</evidence>
<dbReference type="PANTHER" id="PTHR47585:SF2">
    <property type="entry name" value="DUF1446 DOMAIN PROTEIN (AFU_ORTHOLOGUE AFUA_6G11420)"/>
    <property type="match status" value="1"/>
</dbReference>
<evidence type="ECO:0008006" key="5">
    <source>
        <dbReference type="Google" id="ProtNLM"/>
    </source>
</evidence>
<dbReference type="InterPro" id="IPR010839">
    <property type="entry name" value="AtuA_N"/>
</dbReference>
<dbReference type="GeneID" id="63723451"/>
<dbReference type="Pfam" id="PF07287">
    <property type="entry name" value="AtuA"/>
    <property type="match status" value="1"/>
</dbReference>
<accession>A0A1L9Q3H2</accession>
<name>A0A1L9Q3H2_ASPVE</name>
<sequence>MAPQTLRIASASGSVTDRRHALADLAKDEDVHFIVGDWMSEYNMTTRGGGKAKGRATSSSEFETSFMEAIEPALGDIAERKIRVAVNAGASDTKKLHDTLTGVIRAKGLDLKVAWIEGDEVSGLFEQSVKSGNEFKNLTTGQTISNWEFTPIYAQAYLGAWGIAEALHQGADIVLCGRVTDASPTIGCAAFYYNWKRDDYDKLAHAFVAGHFIECSTYVTGGNFSGFKSLPSSSVDLAFPIVEISNDGPFVVTMEKGKDGMVTTETCKAQLLYEIQGPMYYNPDVVAVLDDIKIEHEGSNRVRVSNVKSIKPPPTTKIGVTAHGGFQAEVHYFLCGLDIDEKAALLERQVRHLLDESQYHTLKFRVNGSCPSDPTNQDAATVDLRIFAQSRSEEALSQANFFRPCTDTIMQSYPGATFAVDARQAAPKPYYEYFVSIFPQDQIRHICHLPFKETSTVIEPPKDTVPFQYDQPSYETKTPYSLDVFGPTTRAPLGYVVHARSGDKGSDCNVGLFVRNQDEWDWLRSLLTVEKVRQLLGRDDEGQGIFRFELPHIWAVHFLLKDHLDRGVSSSSTYDVLGKNLAEYLRCKWVDIPDKFLARGRI</sequence>
<protein>
    <recommendedName>
        <fullName evidence="5">DUF1446 domain-containing protein</fullName>
    </recommendedName>
</protein>
<feature type="domain" description="Acyclic terpene utilisation N-terminal" evidence="1">
    <location>
        <begin position="6"/>
        <end position="448"/>
    </location>
</feature>
<dbReference type="EMBL" id="KV878139">
    <property type="protein sequence ID" value="OJJ08269.1"/>
    <property type="molecule type" value="Genomic_DNA"/>
</dbReference>
<organism evidence="3 4">
    <name type="scientific">Aspergillus versicolor CBS 583.65</name>
    <dbReference type="NCBI Taxonomy" id="1036611"/>
    <lineage>
        <taxon>Eukaryota</taxon>
        <taxon>Fungi</taxon>
        <taxon>Dikarya</taxon>
        <taxon>Ascomycota</taxon>
        <taxon>Pezizomycotina</taxon>
        <taxon>Eurotiomycetes</taxon>
        <taxon>Eurotiomycetidae</taxon>
        <taxon>Eurotiales</taxon>
        <taxon>Aspergillaceae</taxon>
        <taxon>Aspergillus</taxon>
        <taxon>Aspergillus subgen. Nidulantes</taxon>
    </lineage>
</organism>
<dbReference type="PANTHER" id="PTHR47585">
    <property type="match status" value="1"/>
</dbReference>
<evidence type="ECO:0000313" key="4">
    <source>
        <dbReference type="Proteomes" id="UP000184073"/>
    </source>
</evidence>
<dbReference type="Proteomes" id="UP000184073">
    <property type="component" value="Unassembled WGS sequence"/>
</dbReference>
<dbReference type="Pfam" id="PF23544">
    <property type="entry name" value="AtuA_ferredoxin"/>
    <property type="match status" value="1"/>
</dbReference>
<dbReference type="OrthoDB" id="10265871at2759"/>
<proteinExistence type="predicted"/>
<dbReference type="AlphaFoldDB" id="A0A1L9Q3H2"/>
<reference evidence="4" key="1">
    <citation type="journal article" date="2017" name="Genome Biol.">
        <title>Comparative genomics reveals high biological diversity and specific adaptations in the industrially and medically important fungal genus Aspergillus.</title>
        <authorList>
            <person name="de Vries R.P."/>
            <person name="Riley R."/>
            <person name="Wiebenga A."/>
            <person name="Aguilar-Osorio G."/>
            <person name="Amillis S."/>
            <person name="Uchima C.A."/>
            <person name="Anderluh G."/>
            <person name="Asadollahi M."/>
            <person name="Askin M."/>
            <person name="Barry K."/>
            <person name="Battaglia E."/>
            <person name="Bayram O."/>
            <person name="Benocci T."/>
            <person name="Braus-Stromeyer S.A."/>
            <person name="Caldana C."/>
            <person name="Canovas D."/>
            <person name="Cerqueira G.C."/>
            <person name="Chen F."/>
            <person name="Chen W."/>
            <person name="Choi C."/>
            <person name="Clum A."/>
            <person name="Dos Santos R.A."/>
            <person name="Damasio A.R."/>
            <person name="Diallinas G."/>
            <person name="Emri T."/>
            <person name="Fekete E."/>
            <person name="Flipphi M."/>
            <person name="Freyberg S."/>
            <person name="Gallo A."/>
            <person name="Gournas C."/>
            <person name="Habgood R."/>
            <person name="Hainaut M."/>
            <person name="Harispe M.L."/>
            <person name="Henrissat B."/>
            <person name="Hilden K.S."/>
            <person name="Hope R."/>
            <person name="Hossain A."/>
            <person name="Karabika E."/>
            <person name="Karaffa L."/>
            <person name="Karanyi Z."/>
            <person name="Krasevec N."/>
            <person name="Kuo A."/>
            <person name="Kusch H."/>
            <person name="LaButti K."/>
            <person name="Lagendijk E.L."/>
            <person name="Lapidus A."/>
            <person name="Levasseur A."/>
            <person name="Lindquist E."/>
            <person name="Lipzen A."/>
            <person name="Logrieco A.F."/>
            <person name="MacCabe A."/>
            <person name="Maekelae M.R."/>
            <person name="Malavazi I."/>
            <person name="Melin P."/>
            <person name="Meyer V."/>
            <person name="Mielnichuk N."/>
            <person name="Miskei M."/>
            <person name="Molnar A.P."/>
            <person name="Mule G."/>
            <person name="Ngan C.Y."/>
            <person name="Orejas M."/>
            <person name="Orosz E."/>
            <person name="Ouedraogo J.P."/>
            <person name="Overkamp K.M."/>
            <person name="Park H.-S."/>
            <person name="Perrone G."/>
            <person name="Piumi F."/>
            <person name="Punt P.J."/>
            <person name="Ram A.F."/>
            <person name="Ramon A."/>
            <person name="Rauscher S."/>
            <person name="Record E."/>
            <person name="Riano-Pachon D.M."/>
            <person name="Robert V."/>
            <person name="Roehrig J."/>
            <person name="Ruller R."/>
            <person name="Salamov A."/>
            <person name="Salih N.S."/>
            <person name="Samson R.A."/>
            <person name="Sandor E."/>
            <person name="Sanguinetti M."/>
            <person name="Schuetze T."/>
            <person name="Sepcic K."/>
            <person name="Shelest E."/>
            <person name="Sherlock G."/>
            <person name="Sophianopoulou V."/>
            <person name="Squina F.M."/>
            <person name="Sun H."/>
            <person name="Susca A."/>
            <person name="Todd R.B."/>
            <person name="Tsang A."/>
            <person name="Unkles S.E."/>
            <person name="van de Wiele N."/>
            <person name="van Rossen-Uffink D."/>
            <person name="Oliveira J.V."/>
            <person name="Vesth T.C."/>
            <person name="Visser J."/>
            <person name="Yu J.-H."/>
            <person name="Zhou M."/>
            <person name="Andersen M.R."/>
            <person name="Archer D.B."/>
            <person name="Baker S.E."/>
            <person name="Benoit I."/>
            <person name="Brakhage A.A."/>
            <person name="Braus G.H."/>
            <person name="Fischer R."/>
            <person name="Frisvad J.C."/>
            <person name="Goldman G.H."/>
            <person name="Houbraken J."/>
            <person name="Oakley B."/>
            <person name="Pocsi I."/>
            <person name="Scazzocchio C."/>
            <person name="Seiboth B."/>
            <person name="vanKuyk P.A."/>
            <person name="Wortman J."/>
            <person name="Dyer P.S."/>
            <person name="Grigoriev I.V."/>
        </authorList>
    </citation>
    <scope>NUCLEOTIDE SEQUENCE [LARGE SCALE GENOMIC DNA]</scope>
    <source>
        <strain evidence="4">CBS 583.65</strain>
    </source>
</reference>
<evidence type="ECO:0000313" key="3">
    <source>
        <dbReference type="EMBL" id="OJJ08269.1"/>
    </source>
</evidence>